<comment type="caution">
    <text evidence="7">The sequence shown here is derived from an EMBL/GenBank/DDBJ whole genome shotgun (WGS) entry which is preliminary data.</text>
</comment>
<comment type="similarity">
    <text evidence="1">Belongs to the glycosyl hydrolase 2 family.</text>
</comment>
<dbReference type="Pfam" id="PF02837">
    <property type="entry name" value="Glyco_hydro_2_N"/>
    <property type="match status" value="1"/>
</dbReference>
<name>A0ABQ5N7W9_9CLOT</name>
<dbReference type="Proteomes" id="UP001208567">
    <property type="component" value="Unassembled WGS sequence"/>
</dbReference>
<dbReference type="PANTHER" id="PTHR42732:SF2">
    <property type="entry name" value="BETA-MANNOSIDASE"/>
    <property type="match status" value="1"/>
</dbReference>
<dbReference type="GO" id="GO:0016787">
    <property type="term" value="F:hydrolase activity"/>
    <property type="evidence" value="ECO:0007669"/>
    <property type="project" value="UniProtKB-KW"/>
</dbReference>
<dbReference type="RefSeq" id="WP_264850513.1">
    <property type="nucleotide sequence ID" value="NZ_BRXR01000001.1"/>
</dbReference>
<keyword evidence="2 7" id="KW-0378">Hydrolase</keyword>
<evidence type="ECO:0000259" key="5">
    <source>
        <dbReference type="Pfam" id="PF02836"/>
    </source>
</evidence>
<dbReference type="InterPro" id="IPR006104">
    <property type="entry name" value="Glyco_hydro_2_N"/>
</dbReference>
<dbReference type="InterPro" id="IPR051913">
    <property type="entry name" value="GH2_Domain-Containing"/>
</dbReference>
<feature type="domain" description="Glycoside hydrolase family 2 catalytic" evidence="5">
    <location>
        <begin position="277"/>
        <end position="479"/>
    </location>
</feature>
<evidence type="ECO:0000259" key="6">
    <source>
        <dbReference type="Pfam" id="PF02837"/>
    </source>
</evidence>
<evidence type="ECO:0000313" key="8">
    <source>
        <dbReference type="Proteomes" id="UP001208567"/>
    </source>
</evidence>
<dbReference type="Gene3D" id="3.20.20.80">
    <property type="entry name" value="Glycosidases"/>
    <property type="match status" value="1"/>
</dbReference>
<dbReference type="PANTHER" id="PTHR42732">
    <property type="entry name" value="BETA-GALACTOSIDASE"/>
    <property type="match status" value="1"/>
</dbReference>
<organism evidence="7 8">
    <name type="scientific">Clostridium omnivorum</name>
    <dbReference type="NCBI Taxonomy" id="1604902"/>
    <lineage>
        <taxon>Bacteria</taxon>
        <taxon>Bacillati</taxon>
        <taxon>Bacillota</taxon>
        <taxon>Clostridia</taxon>
        <taxon>Eubacteriales</taxon>
        <taxon>Clostridiaceae</taxon>
        <taxon>Clostridium</taxon>
    </lineage>
</organism>
<feature type="domain" description="Glycosyl hydrolases family 2 sugar binding" evidence="6">
    <location>
        <begin position="67"/>
        <end position="177"/>
    </location>
</feature>
<evidence type="ECO:0000256" key="2">
    <source>
        <dbReference type="ARBA" id="ARBA00022801"/>
    </source>
</evidence>
<sequence>MKTKWGEILDKNNILKEYPRPQMERDSYLNLNGLWEYAITETESIPDKFHGDILVPFSPESELSGVTLSKPLTPTETLWYKRTVKLPPVFNVGRVILHFGAVDQTATVYINGTQVCSHVGGYTSFSVDITNYLMESNLIVVKVRDFTDTTYHSRGKQKTERGGMWYTPQSGIWQTVWMESVPNDYISSLRITPLFDESAVELIVTSKSSKLCHARVGKTMISFLSNQSARLPMKGFMPWTPESPQLYDLVVTLGKDCVKSYFGMRKFSVEVDDSGVKRLFLNNKPYFHNGLLDQGYYSDGMYTAPSDEAMIFDIETAKKMGFNMLRKHIKIEPLRWYYHCDRIGMLVWQDMINGGGDYRRIIVTYPLMTCIHIKDSHYKWFAREDEEGRKQYYKELDEMIKHLYNSVSIAMWVPFNEGWGQFDAKEAVNRILSIDSTRTIDHASGWHDQKVGDIKSHHVYFKEYKFKKDKLKRAVILSEFGGYNCRIKGHCFSENDYGYKKFDTPEVLFEAYKELYQDEIIPARDKGLSAAVYTQLTDVEDELNGLITYDRKVIKMDVEKIKKINNRLEGV</sequence>
<dbReference type="Gene3D" id="2.60.120.260">
    <property type="entry name" value="Galactose-binding domain-like"/>
    <property type="match status" value="1"/>
</dbReference>
<dbReference type="InterPro" id="IPR013783">
    <property type="entry name" value="Ig-like_fold"/>
</dbReference>
<dbReference type="EMBL" id="BRXR01000001">
    <property type="protein sequence ID" value="GLC31236.1"/>
    <property type="molecule type" value="Genomic_DNA"/>
</dbReference>
<gene>
    <name evidence="7" type="ORF">bsdE14_26460</name>
</gene>
<dbReference type="InterPro" id="IPR006103">
    <property type="entry name" value="Glyco_hydro_2_cat"/>
</dbReference>
<dbReference type="SUPFAM" id="SSF49785">
    <property type="entry name" value="Galactose-binding domain-like"/>
    <property type="match status" value="1"/>
</dbReference>
<evidence type="ECO:0000259" key="4">
    <source>
        <dbReference type="Pfam" id="PF00703"/>
    </source>
</evidence>
<accession>A0ABQ5N7W9</accession>
<evidence type="ECO:0000256" key="1">
    <source>
        <dbReference type="ARBA" id="ARBA00007401"/>
    </source>
</evidence>
<proteinExistence type="inferred from homology"/>
<dbReference type="InterPro" id="IPR036156">
    <property type="entry name" value="Beta-gal/glucu_dom_sf"/>
</dbReference>
<keyword evidence="3" id="KW-0326">Glycosidase</keyword>
<dbReference type="InterPro" id="IPR008979">
    <property type="entry name" value="Galactose-bd-like_sf"/>
</dbReference>
<protein>
    <submittedName>
        <fullName evidence="7">Glycosyl hydrolase</fullName>
    </submittedName>
</protein>
<keyword evidence="8" id="KW-1185">Reference proteome</keyword>
<dbReference type="Pfam" id="PF02836">
    <property type="entry name" value="Glyco_hydro_2_C"/>
    <property type="match status" value="1"/>
</dbReference>
<dbReference type="Gene3D" id="2.60.40.10">
    <property type="entry name" value="Immunoglobulins"/>
    <property type="match status" value="1"/>
</dbReference>
<dbReference type="InterPro" id="IPR006102">
    <property type="entry name" value="Ig-like_GH2"/>
</dbReference>
<dbReference type="SUPFAM" id="SSF51445">
    <property type="entry name" value="(Trans)glycosidases"/>
    <property type="match status" value="1"/>
</dbReference>
<evidence type="ECO:0000313" key="7">
    <source>
        <dbReference type="EMBL" id="GLC31236.1"/>
    </source>
</evidence>
<evidence type="ECO:0000256" key="3">
    <source>
        <dbReference type="ARBA" id="ARBA00023295"/>
    </source>
</evidence>
<dbReference type="InterPro" id="IPR017853">
    <property type="entry name" value="GH"/>
</dbReference>
<reference evidence="7 8" key="1">
    <citation type="journal article" date="2024" name="Int. J. Syst. Evol. Microbiol.">
        <title>Clostridium omnivorum sp. nov., isolated from anoxic soil under the treatment of reductive soil disinfestation.</title>
        <authorList>
            <person name="Ueki A."/>
            <person name="Tonouchi A."/>
            <person name="Kaku N."/>
            <person name="Honma S."/>
            <person name="Ueki K."/>
        </authorList>
    </citation>
    <scope>NUCLEOTIDE SEQUENCE [LARGE SCALE GENOMIC DNA]</scope>
    <source>
        <strain evidence="7 8">E14</strain>
    </source>
</reference>
<dbReference type="Pfam" id="PF00703">
    <property type="entry name" value="Glyco_hydro_2"/>
    <property type="match status" value="1"/>
</dbReference>
<feature type="domain" description="Glycoside hydrolase family 2 immunoglobulin-like beta-sandwich" evidence="4">
    <location>
        <begin position="226"/>
        <end position="265"/>
    </location>
</feature>
<dbReference type="SUPFAM" id="SSF49303">
    <property type="entry name" value="beta-Galactosidase/glucuronidase domain"/>
    <property type="match status" value="1"/>
</dbReference>